<keyword evidence="2" id="KW-1185">Reference proteome</keyword>
<sequence>MNWSWKHRGFLYSLTVGTYVMGPHSSVSHNSRLSRTSVSHNLGLPTTSVDKKTQAEGSVLKKKNERQGESRTTVGACVMGLHSSVSHNCKHTRISVDKRTQLEVSSCPISLLCLALIQCVISPKQGMQPATLVTQVIF</sequence>
<organism evidence="1 2">
    <name type="scientific">Rhododendron molle</name>
    <name type="common">Chinese azalea</name>
    <name type="synonym">Azalea mollis</name>
    <dbReference type="NCBI Taxonomy" id="49168"/>
    <lineage>
        <taxon>Eukaryota</taxon>
        <taxon>Viridiplantae</taxon>
        <taxon>Streptophyta</taxon>
        <taxon>Embryophyta</taxon>
        <taxon>Tracheophyta</taxon>
        <taxon>Spermatophyta</taxon>
        <taxon>Magnoliopsida</taxon>
        <taxon>eudicotyledons</taxon>
        <taxon>Gunneridae</taxon>
        <taxon>Pentapetalae</taxon>
        <taxon>asterids</taxon>
        <taxon>Ericales</taxon>
        <taxon>Ericaceae</taxon>
        <taxon>Ericoideae</taxon>
        <taxon>Rhodoreae</taxon>
        <taxon>Rhododendron</taxon>
    </lineage>
</organism>
<reference evidence="1" key="1">
    <citation type="submission" date="2022-02" db="EMBL/GenBank/DDBJ databases">
        <title>Plant Genome Project.</title>
        <authorList>
            <person name="Zhang R.-G."/>
        </authorList>
    </citation>
    <scope>NUCLEOTIDE SEQUENCE</scope>
    <source>
        <strain evidence="1">AT1</strain>
    </source>
</reference>
<protein>
    <submittedName>
        <fullName evidence="1">Uncharacterized protein</fullName>
    </submittedName>
</protein>
<proteinExistence type="predicted"/>
<evidence type="ECO:0000313" key="1">
    <source>
        <dbReference type="EMBL" id="KAI8570269.1"/>
    </source>
</evidence>
<dbReference type="EMBL" id="CM046388">
    <property type="protein sequence ID" value="KAI8570269.1"/>
    <property type="molecule type" value="Genomic_DNA"/>
</dbReference>
<gene>
    <name evidence="1" type="ORF">RHMOL_Rhmol01G0021200</name>
</gene>
<evidence type="ECO:0000313" key="2">
    <source>
        <dbReference type="Proteomes" id="UP001062846"/>
    </source>
</evidence>
<name>A0ACC0PYP4_RHOML</name>
<dbReference type="Proteomes" id="UP001062846">
    <property type="component" value="Chromosome 1"/>
</dbReference>
<comment type="caution">
    <text evidence="1">The sequence shown here is derived from an EMBL/GenBank/DDBJ whole genome shotgun (WGS) entry which is preliminary data.</text>
</comment>
<accession>A0ACC0PYP4</accession>